<comment type="caution">
    <text evidence="2">The sequence shown here is derived from an EMBL/GenBank/DDBJ whole genome shotgun (WGS) entry which is preliminary data.</text>
</comment>
<dbReference type="EMBL" id="JAACNO010000267">
    <property type="protein sequence ID" value="KAF4148500.1"/>
    <property type="molecule type" value="Genomic_DNA"/>
</dbReference>
<evidence type="ECO:0000313" key="2">
    <source>
        <dbReference type="EMBL" id="KAF4037644.1"/>
    </source>
</evidence>
<dbReference type="AlphaFoldDB" id="A0A833SSZ4"/>
<dbReference type="Proteomes" id="UP000704712">
    <property type="component" value="Unassembled WGS sequence"/>
</dbReference>
<name>A0A833SSZ4_PHYIN</name>
<keyword evidence="4" id="KW-1185">Reference proteome</keyword>
<feature type="coiled-coil region" evidence="1">
    <location>
        <begin position="339"/>
        <end position="402"/>
    </location>
</feature>
<evidence type="ECO:0000313" key="3">
    <source>
        <dbReference type="EMBL" id="KAF4148500.1"/>
    </source>
</evidence>
<proteinExistence type="predicted"/>
<accession>A0A833SSZ4</accession>
<dbReference type="Proteomes" id="UP000602510">
    <property type="component" value="Unassembled WGS sequence"/>
</dbReference>
<reference evidence="2" key="1">
    <citation type="submission" date="2020-04" db="EMBL/GenBank/DDBJ databases">
        <title>Hybrid Assembly of Korean Phytophthora infestans isolates.</title>
        <authorList>
            <person name="Prokchorchik M."/>
            <person name="Lee Y."/>
            <person name="Seo J."/>
            <person name="Cho J.-H."/>
            <person name="Park Y.-E."/>
            <person name="Jang D.-C."/>
            <person name="Im J.-S."/>
            <person name="Choi J.-G."/>
            <person name="Park H.-J."/>
            <person name="Lee G.-B."/>
            <person name="Lee Y.-G."/>
            <person name="Hong S.-Y."/>
            <person name="Cho K."/>
            <person name="Sohn K.H."/>
        </authorList>
    </citation>
    <scope>NUCLEOTIDE SEQUENCE</scope>
    <source>
        <strain evidence="2">KR_1_A1</strain>
        <strain evidence="3">KR_2_A2</strain>
    </source>
</reference>
<protein>
    <submittedName>
        <fullName evidence="2">Uncharacterized protein</fullName>
    </submittedName>
</protein>
<gene>
    <name evidence="2" type="ORF">GN244_ATG10381</name>
    <name evidence="3" type="ORF">GN958_ATG02341</name>
</gene>
<feature type="coiled-coil region" evidence="1">
    <location>
        <begin position="42"/>
        <end position="106"/>
    </location>
</feature>
<evidence type="ECO:0000313" key="4">
    <source>
        <dbReference type="Proteomes" id="UP000602510"/>
    </source>
</evidence>
<sequence length="517" mass="59640">MATPSELDELERGDGAWENIQEILRFGFRSLWEVFTGVDNRVKDLENAVLAQKNESQRQQQHLQAIAQTMNAISEQLRLEQEEAKKQQVESRLQQLECQLQDRLDRNRAGNNAISKTCVAKIERRLDLIEEEMGHIVTAIDQKAEKEAMLTQGKALEEAIHKRCKKEAFDQEVLALQKRLQQMQQELMNELSLSFSDFKSAQETHFRLEMENWATKTQEITQENVQTLFDQEIQRQGEVLGTIGAQIKLYCDALEAQQKRMDDFQLEINQQAREFLAADREEIARQCSEAHGRFDYQFCTQEASMERIRVEQQEIAASLSTRTHQTTLDISAAVEGLDRRVLDREHQELEKLRQHVTEEVQLTIANALKALEPVKEREQRKLKQHQRVVERKVAELDQMMQLIGRQLIQNTSQLQVVRNEQLEYNLQVEDAGFSDDDAVAEDSITVSQTPLIPAINDTASTLQDSAELLARRSQHQELQQQLDKKLRDYSQVLVATQGAKEEQTNLILATQSPRSLQ</sequence>
<feature type="coiled-coil region" evidence="1">
    <location>
        <begin position="166"/>
        <end position="193"/>
    </location>
</feature>
<organism evidence="2 4">
    <name type="scientific">Phytophthora infestans</name>
    <name type="common">Potato late blight agent</name>
    <name type="synonym">Botrytis infestans</name>
    <dbReference type="NCBI Taxonomy" id="4787"/>
    <lineage>
        <taxon>Eukaryota</taxon>
        <taxon>Sar</taxon>
        <taxon>Stramenopiles</taxon>
        <taxon>Oomycota</taxon>
        <taxon>Peronosporomycetes</taxon>
        <taxon>Peronosporales</taxon>
        <taxon>Peronosporaceae</taxon>
        <taxon>Phytophthora</taxon>
    </lineage>
</organism>
<evidence type="ECO:0000256" key="1">
    <source>
        <dbReference type="SAM" id="Coils"/>
    </source>
</evidence>
<dbReference type="EMBL" id="WSZM01000237">
    <property type="protein sequence ID" value="KAF4037644.1"/>
    <property type="molecule type" value="Genomic_DNA"/>
</dbReference>
<keyword evidence="1" id="KW-0175">Coiled coil</keyword>